<protein>
    <submittedName>
        <fullName evidence="3">GNAT family N-acetyltransferase</fullName>
    </submittedName>
</protein>
<proteinExistence type="predicted"/>
<dbReference type="SUPFAM" id="SSF55729">
    <property type="entry name" value="Acyl-CoA N-acyltransferases (Nat)"/>
    <property type="match status" value="1"/>
</dbReference>
<feature type="region of interest" description="Disordered" evidence="1">
    <location>
        <begin position="123"/>
        <end position="147"/>
    </location>
</feature>
<organism evidence="3 4">
    <name type="scientific">Streptomyces bathyalis</name>
    <dbReference type="NCBI Taxonomy" id="2710756"/>
    <lineage>
        <taxon>Bacteria</taxon>
        <taxon>Bacillati</taxon>
        <taxon>Actinomycetota</taxon>
        <taxon>Actinomycetes</taxon>
        <taxon>Kitasatosporales</taxon>
        <taxon>Streptomycetaceae</taxon>
        <taxon>Streptomyces</taxon>
    </lineage>
</organism>
<dbReference type="CDD" id="cd04301">
    <property type="entry name" value="NAT_SF"/>
    <property type="match status" value="1"/>
</dbReference>
<keyword evidence="3" id="KW-0808">Transferase</keyword>
<dbReference type="InterPro" id="IPR016181">
    <property type="entry name" value="Acyl_CoA_acyltransferase"/>
</dbReference>
<evidence type="ECO:0000259" key="2">
    <source>
        <dbReference type="PROSITE" id="PS51186"/>
    </source>
</evidence>
<keyword evidence="4" id="KW-1185">Reference proteome</keyword>
<feature type="domain" description="N-acetyltransferase" evidence="2">
    <location>
        <begin position="7"/>
        <end position="154"/>
    </location>
</feature>
<reference evidence="4" key="1">
    <citation type="submission" date="2020-02" db="EMBL/GenBank/DDBJ databases">
        <title>Streptomyces sp. ASO4wet.</title>
        <authorList>
            <person name="Risdian C."/>
            <person name="Landwehr W."/>
            <person name="Schupp P."/>
            <person name="Wink J."/>
        </authorList>
    </citation>
    <scope>NUCLEOTIDE SEQUENCE [LARGE SCALE GENOMIC DNA]</scope>
    <source>
        <strain evidence="4">ASO4wet</strain>
    </source>
</reference>
<evidence type="ECO:0000256" key="1">
    <source>
        <dbReference type="SAM" id="MobiDB-lite"/>
    </source>
</evidence>
<evidence type="ECO:0000313" key="4">
    <source>
        <dbReference type="Proteomes" id="UP000595046"/>
    </source>
</evidence>
<sequence length="163" mass="17419">MSLRTGPRIRSAGAGDWPAIDAFHRRCSPRSLHSRWGRRTVRRGVIEHLMSRCCCWISLDAATGEVTGLASLGAVFGEPGVVDLGLQVADDFHRRGVGTALTRHAARHGLDRGAHTLTAYTDLANTPGPRSAARPGPHPGDAQAGQVEVRLPLRHITTPSTPA</sequence>
<evidence type="ECO:0000313" key="3">
    <source>
        <dbReference type="EMBL" id="QPP10304.1"/>
    </source>
</evidence>
<dbReference type="PROSITE" id="PS51186">
    <property type="entry name" value="GNAT"/>
    <property type="match status" value="1"/>
</dbReference>
<dbReference type="KEGG" id="sbat:G4Z16_00785"/>
<dbReference type="GO" id="GO:0016747">
    <property type="term" value="F:acyltransferase activity, transferring groups other than amino-acyl groups"/>
    <property type="evidence" value="ECO:0007669"/>
    <property type="project" value="InterPro"/>
</dbReference>
<dbReference type="InterPro" id="IPR000182">
    <property type="entry name" value="GNAT_dom"/>
</dbReference>
<dbReference type="EMBL" id="CP048882">
    <property type="protein sequence ID" value="QPP10304.1"/>
    <property type="molecule type" value="Genomic_DNA"/>
</dbReference>
<dbReference type="AlphaFoldDB" id="A0A7T1TC82"/>
<dbReference type="RefSeq" id="WP_197354070.1">
    <property type="nucleotide sequence ID" value="NZ_CP048882.1"/>
</dbReference>
<accession>A0A7T1TC82</accession>
<name>A0A7T1TC82_9ACTN</name>
<dbReference type="Gene3D" id="3.40.630.30">
    <property type="match status" value="1"/>
</dbReference>
<gene>
    <name evidence="3" type="ORF">G4Z16_00785</name>
</gene>
<dbReference type="Proteomes" id="UP000595046">
    <property type="component" value="Chromosome"/>
</dbReference>
<dbReference type="Pfam" id="PF00583">
    <property type="entry name" value="Acetyltransf_1"/>
    <property type="match status" value="1"/>
</dbReference>